<sequence length="867" mass="100433">MPYLCCVPGCKSNYPGYPKASCFSFPKDLQEQENWARAIKRENFRPTKASRVCELHFRPHEIERVASFYVERTGELLTAPLKNPRVAKDAVPSKLPGCSTYQSKKRKPKRSQKKAPEEKKEPLSLRVCRTCLAHNDLYLIDNVNREGLDLKEIIENWTPLKLKKNEKLPRKMCQRCINDMYQTYQFLLKCKKSEETLKRYFYQGIQIELNEQVLVADSENVGDTHSDIHYTEDLSDVDENNTYKKNNKAKSDSENIGDIYSDIHYIDDLFDVGENNTSKKNNKAKSDSANVGDIHSDIHYIEDLSDVGENNTYKKNNKAKSDSETVSDIHSDIHYIEDLSDVDENNTYKKNNKAKSDNENVGDIHSDIHYTEDLSDVEDSKELISLVFDDTESEKVESMNTLLGITNIKIEIEENEVIDNEIKTTNDEQTVHDDNLTDLVNMALNNDVGDDRHKKDNANVLFDIANDQTKIKQFEVKNNSMKRRRLHKAQLIDKKHLSKNKNISYVFLKGPPYICITCDASFQSYKELRKHKTVTNHKSLSKFLCPYCNKKHDCYSTHVEHVRTHTGEKPNKCSICGKCFNLKCVFKRHMLTHLEVKPHSCTVCNKQFTRRQYLTDHERKHTGEKLICSFCGKVFSSYGLLCCHEKTHRVPPGSDNKSKKRMDPVTRDKLFQCHVCGKELRSDASLKTHLSHLHGPRNFKCEICGRAYVSKKHLEEHIQASHQGIKHFCMICNKAYSRENDMKSHMKSHFGPNVHPCELCEKTFTYKTSLTQHMRIHTGDTKYQCKECLRIFVSKRNLEWHVRVHTGDKPFVCNFCGKMFAQKPNLYAHMKIHTGEKNHACEICGKAFYRVRVLNKHLATHAKNKEL</sequence>
<evidence type="ECO:0000313" key="15">
    <source>
        <dbReference type="RefSeq" id="XP_030759281.1"/>
    </source>
</evidence>
<feature type="domain" description="C2H2-type" evidence="11">
    <location>
        <begin position="839"/>
        <end position="866"/>
    </location>
</feature>
<dbReference type="GO" id="GO:0005634">
    <property type="term" value="C:nucleus"/>
    <property type="evidence" value="ECO:0007669"/>
    <property type="project" value="InterPro"/>
</dbReference>
<evidence type="ECO:0000313" key="14">
    <source>
        <dbReference type="Proteomes" id="UP000504635"/>
    </source>
</evidence>
<feature type="binding site" evidence="9">
    <location>
        <position position="131"/>
    </location>
    <ligand>
        <name>Zn(2+)</name>
        <dbReference type="ChEBI" id="CHEBI:29105"/>
    </ligand>
</feature>
<evidence type="ECO:0000313" key="16">
    <source>
        <dbReference type="RefSeq" id="XP_030759282.1"/>
    </source>
</evidence>
<keyword evidence="6" id="KW-0539">Nucleus</keyword>
<dbReference type="InterPro" id="IPR013087">
    <property type="entry name" value="Znf_C2H2_type"/>
</dbReference>
<feature type="domain" description="C2H2-type" evidence="11">
    <location>
        <begin position="599"/>
        <end position="626"/>
    </location>
</feature>
<dbReference type="Gene3D" id="3.40.1800.20">
    <property type="match status" value="1"/>
</dbReference>
<keyword evidence="1 9" id="KW-0479">Metal-binding</keyword>
<dbReference type="KEGG" id="soy:115884755"/>
<feature type="compositionally biased region" description="Basic residues" evidence="10">
    <location>
        <begin position="103"/>
        <end position="113"/>
    </location>
</feature>
<dbReference type="Pfam" id="PF00096">
    <property type="entry name" value="zf-C2H2"/>
    <property type="match status" value="6"/>
</dbReference>
<feature type="domain" description="C2H2-type" evidence="11">
    <location>
        <begin position="626"/>
        <end position="648"/>
    </location>
</feature>
<keyword evidence="2" id="KW-0677">Repeat</keyword>
<feature type="domain" description="C2H2-type" evidence="11">
    <location>
        <begin position="727"/>
        <end position="754"/>
    </location>
</feature>
<evidence type="ECO:0000256" key="7">
    <source>
        <dbReference type="PROSITE-ProRule" id="PRU00042"/>
    </source>
</evidence>
<feature type="domain" description="THAP-type" evidence="12">
    <location>
        <begin position="1"/>
        <end position="95"/>
    </location>
</feature>
<evidence type="ECO:0000256" key="5">
    <source>
        <dbReference type="ARBA" id="ARBA00023125"/>
    </source>
</evidence>
<feature type="domain" description="C2H2-type" evidence="11">
    <location>
        <begin position="811"/>
        <end position="838"/>
    </location>
</feature>
<evidence type="ECO:0000256" key="2">
    <source>
        <dbReference type="ARBA" id="ARBA00022737"/>
    </source>
</evidence>
<dbReference type="FunFam" id="3.30.160.60:FF:000345">
    <property type="entry name" value="Zinc finger protein Gfi-1"/>
    <property type="match status" value="1"/>
</dbReference>
<dbReference type="PROSITE" id="PS50950">
    <property type="entry name" value="ZF_THAP"/>
    <property type="match status" value="1"/>
</dbReference>
<feature type="domain" description="C2H2-type" evidence="11">
    <location>
        <begin position="671"/>
        <end position="694"/>
    </location>
</feature>
<proteinExistence type="predicted"/>
<organism evidence="14 16">
    <name type="scientific">Sitophilus oryzae</name>
    <name type="common">Rice weevil</name>
    <name type="synonym">Curculio oryzae</name>
    <dbReference type="NCBI Taxonomy" id="7048"/>
    <lineage>
        <taxon>Eukaryota</taxon>
        <taxon>Metazoa</taxon>
        <taxon>Ecdysozoa</taxon>
        <taxon>Arthropoda</taxon>
        <taxon>Hexapoda</taxon>
        <taxon>Insecta</taxon>
        <taxon>Pterygota</taxon>
        <taxon>Neoptera</taxon>
        <taxon>Endopterygota</taxon>
        <taxon>Coleoptera</taxon>
        <taxon>Polyphaga</taxon>
        <taxon>Cucujiformia</taxon>
        <taxon>Curculionidae</taxon>
        <taxon>Dryophthorinae</taxon>
        <taxon>Sitophilus</taxon>
    </lineage>
</organism>
<dbReference type="SMART" id="SM00868">
    <property type="entry name" value="zf-AD"/>
    <property type="match status" value="1"/>
</dbReference>
<dbReference type="InterPro" id="IPR050826">
    <property type="entry name" value="Krueppel_C2H2_ZnFinger"/>
</dbReference>
<protein>
    <submittedName>
        <fullName evidence="15 16">Zinc finger protein 510-like isoform X1</fullName>
    </submittedName>
</protein>
<dbReference type="SUPFAM" id="SSF57716">
    <property type="entry name" value="Glucocorticoid receptor-like (DNA-binding domain)"/>
    <property type="match status" value="2"/>
</dbReference>
<dbReference type="Pfam" id="PF13912">
    <property type="entry name" value="zf-C2H2_6"/>
    <property type="match status" value="1"/>
</dbReference>
<evidence type="ECO:0000256" key="8">
    <source>
        <dbReference type="PROSITE-ProRule" id="PRU00309"/>
    </source>
</evidence>
<evidence type="ECO:0000256" key="4">
    <source>
        <dbReference type="ARBA" id="ARBA00022833"/>
    </source>
</evidence>
<dbReference type="SMART" id="SM00980">
    <property type="entry name" value="THAP"/>
    <property type="match status" value="1"/>
</dbReference>
<dbReference type="InterPro" id="IPR036236">
    <property type="entry name" value="Znf_C2H2_sf"/>
</dbReference>
<dbReference type="PANTHER" id="PTHR24377">
    <property type="entry name" value="IP01015P-RELATED"/>
    <property type="match status" value="1"/>
</dbReference>
<keyword evidence="4 9" id="KW-0862">Zinc</keyword>
<dbReference type="Proteomes" id="UP000504635">
    <property type="component" value="Unplaced"/>
</dbReference>
<dbReference type="FunFam" id="3.30.160.60:FF:000688">
    <property type="entry name" value="zinc finger protein 197 isoform X1"/>
    <property type="match status" value="1"/>
</dbReference>
<dbReference type="OrthoDB" id="8117402at2759"/>
<dbReference type="FunFam" id="3.30.160.60:FF:002343">
    <property type="entry name" value="Zinc finger protein 33A"/>
    <property type="match status" value="1"/>
</dbReference>
<dbReference type="InterPro" id="IPR006612">
    <property type="entry name" value="THAP_Znf"/>
</dbReference>
<dbReference type="SUPFAM" id="SSF57667">
    <property type="entry name" value="beta-beta-alpha zinc fingers"/>
    <property type="match status" value="6"/>
</dbReference>
<dbReference type="RefSeq" id="XP_030759282.1">
    <property type="nucleotide sequence ID" value="XM_030903422.1"/>
</dbReference>
<evidence type="ECO:0000259" key="13">
    <source>
        <dbReference type="PROSITE" id="PS51915"/>
    </source>
</evidence>
<dbReference type="InterPro" id="IPR012934">
    <property type="entry name" value="Znf_AD"/>
</dbReference>
<dbReference type="SMART" id="SM00355">
    <property type="entry name" value="ZnF_C2H2"/>
    <property type="match status" value="12"/>
</dbReference>
<evidence type="ECO:0000256" key="1">
    <source>
        <dbReference type="ARBA" id="ARBA00022723"/>
    </source>
</evidence>
<gene>
    <name evidence="15 16" type="primary">LOC115884755</name>
</gene>
<evidence type="ECO:0000256" key="3">
    <source>
        <dbReference type="ARBA" id="ARBA00022771"/>
    </source>
</evidence>
<dbReference type="GO" id="GO:0006355">
    <property type="term" value="P:regulation of DNA-templated transcription"/>
    <property type="evidence" value="ECO:0007669"/>
    <property type="project" value="UniProtKB-ARBA"/>
</dbReference>
<dbReference type="GO" id="GO:0008270">
    <property type="term" value="F:zinc ion binding"/>
    <property type="evidence" value="ECO:0007669"/>
    <property type="project" value="UniProtKB-UniRule"/>
</dbReference>
<evidence type="ECO:0000256" key="9">
    <source>
        <dbReference type="PROSITE-ProRule" id="PRU01263"/>
    </source>
</evidence>
<evidence type="ECO:0000259" key="12">
    <source>
        <dbReference type="PROSITE" id="PS50950"/>
    </source>
</evidence>
<feature type="domain" description="C2H2-type" evidence="11">
    <location>
        <begin position="755"/>
        <end position="782"/>
    </location>
</feature>
<evidence type="ECO:0000259" key="11">
    <source>
        <dbReference type="PROSITE" id="PS50157"/>
    </source>
</evidence>
<dbReference type="FunFam" id="3.30.160.60:FF:001963">
    <property type="entry name" value="Replication initiator 1"/>
    <property type="match status" value="1"/>
</dbReference>
<feature type="binding site" evidence="9">
    <location>
        <position position="128"/>
    </location>
    <ligand>
        <name>Zn(2+)</name>
        <dbReference type="ChEBI" id="CHEBI:29105"/>
    </ligand>
</feature>
<keyword evidence="3 7" id="KW-0863">Zinc-finger</keyword>
<keyword evidence="5 8" id="KW-0238">DNA-binding</keyword>
<evidence type="ECO:0000256" key="6">
    <source>
        <dbReference type="ARBA" id="ARBA00023242"/>
    </source>
</evidence>
<reference evidence="15 16" key="1">
    <citation type="submission" date="2025-04" db="UniProtKB">
        <authorList>
            <consortium name="RefSeq"/>
        </authorList>
    </citation>
    <scope>IDENTIFICATION</scope>
    <source>
        <tissue evidence="15 16">Gonads</tissue>
    </source>
</reference>
<dbReference type="GeneID" id="115884755"/>
<dbReference type="GO" id="GO:0003677">
    <property type="term" value="F:DNA binding"/>
    <property type="evidence" value="ECO:0007669"/>
    <property type="project" value="UniProtKB-UniRule"/>
</dbReference>
<dbReference type="GO" id="GO:0030674">
    <property type="term" value="F:protein-macromolecule adaptor activity"/>
    <property type="evidence" value="ECO:0007669"/>
    <property type="project" value="UniProtKB-ARBA"/>
</dbReference>
<accession>A0A6J2Y6N8</accession>
<feature type="domain" description="C2H2-type" evidence="11">
    <location>
        <begin position="543"/>
        <end position="570"/>
    </location>
</feature>
<dbReference type="FunFam" id="3.30.160.60:FF:000739">
    <property type="entry name" value="Zgc:171418 protein"/>
    <property type="match status" value="1"/>
</dbReference>
<evidence type="ECO:0000256" key="10">
    <source>
        <dbReference type="SAM" id="MobiDB-lite"/>
    </source>
</evidence>
<feature type="binding site" evidence="9">
    <location>
        <position position="173"/>
    </location>
    <ligand>
        <name>Zn(2+)</name>
        <dbReference type="ChEBI" id="CHEBI:29105"/>
    </ligand>
</feature>
<feature type="domain" description="ZAD" evidence="13">
    <location>
        <begin position="126"/>
        <end position="200"/>
    </location>
</feature>
<dbReference type="PROSITE" id="PS51915">
    <property type="entry name" value="ZAD"/>
    <property type="match status" value="1"/>
</dbReference>
<feature type="domain" description="C2H2-type" evidence="11">
    <location>
        <begin position="783"/>
        <end position="810"/>
    </location>
</feature>
<dbReference type="Gene3D" id="3.30.160.60">
    <property type="entry name" value="Classic Zinc Finger"/>
    <property type="match status" value="8"/>
</dbReference>
<name>A0A6J2Y6N8_SITOR</name>
<dbReference type="RefSeq" id="XP_030759281.1">
    <property type="nucleotide sequence ID" value="XM_030903421.1"/>
</dbReference>
<feature type="domain" description="C2H2-type" evidence="11">
    <location>
        <begin position="571"/>
        <end position="598"/>
    </location>
</feature>
<feature type="binding site" evidence="9">
    <location>
        <position position="176"/>
    </location>
    <ligand>
        <name>Zn(2+)</name>
        <dbReference type="ChEBI" id="CHEBI:29105"/>
    </ligand>
</feature>
<keyword evidence="14" id="KW-1185">Reference proteome</keyword>
<dbReference type="Pfam" id="PF07776">
    <property type="entry name" value="zf-AD"/>
    <property type="match status" value="1"/>
</dbReference>
<dbReference type="AlphaFoldDB" id="A0A6J2Y6N8"/>
<dbReference type="Pfam" id="PF05485">
    <property type="entry name" value="THAP"/>
    <property type="match status" value="1"/>
</dbReference>
<dbReference type="PROSITE" id="PS50157">
    <property type="entry name" value="ZINC_FINGER_C2H2_2"/>
    <property type="match status" value="12"/>
</dbReference>
<feature type="region of interest" description="Disordered" evidence="10">
    <location>
        <begin position="88"/>
        <end position="120"/>
    </location>
</feature>
<feature type="domain" description="C2H2-type" evidence="11">
    <location>
        <begin position="513"/>
        <end position="542"/>
    </location>
</feature>
<dbReference type="Pfam" id="PF12874">
    <property type="entry name" value="zf-met"/>
    <property type="match status" value="1"/>
</dbReference>
<dbReference type="PROSITE" id="PS00028">
    <property type="entry name" value="ZINC_FINGER_C2H2_1"/>
    <property type="match status" value="10"/>
</dbReference>
<feature type="domain" description="C2H2-type" evidence="11">
    <location>
        <begin position="699"/>
        <end position="727"/>
    </location>
</feature>